<dbReference type="PANTHER" id="PTHR43385">
    <property type="entry name" value="RIBOFLAVIN TRANSPORTER RIBJ"/>
    <property type="match status" value="1"/>
</dbReference>
<dbReference type="VEuPathDB" id="VectorBase:ISCI019732"/>
<dbReference type="Gene3D" id="1.20.1250.20">
    <property type="entry name" value="MFS general substrate transporter like domains"/>
    <property type="match status" value="1"/>
</dbReference>
<protein>
    <submittedName>
        <fullName evidence="7 8">Monocarboxylate transporter, putative</fullName>
    </submittedName>
</protein>
<dbReference type="FunFam" id="1.20.1250.20:FF:000462">
    <property type="entry name" value="Monocarboxylate transporter, putative"/>
    <property type="match status" value="1"/>
</dbReference>
<feature type="transmembrane region" description="Helical" evidence="6">
    <location>
        <begin position="12"/>
        <end position="38"/>
    </location>
</feature>
<feature type="non-terminal residue" evidence="7">
    <location>
        <position position="200"/>
    </location>
</feature>
<evidence type="ECO:0000256" key="5">
    <source>
        <dbReference type="ARBA" id="ARBA00023136"/>
    </source>
</evidence>
<dbReference type="EMBL" id="ABJB010350729">
    <property type="status" value="NOT_ANNOTATED_CDS"/>
    <property type="molecule type" value="Genomic_DNA"/>
</dbReference>
<keyword evidence="5 6" id="KW-0472">Membrane</keyword>
<feature type="transmembrane region" description="Helical" evidence="6">
    <location>
        <begin position="81"/>
        <end position="102"/>
    </location>
</feature>
<evidence type="ECO:0000256" key="3">
    <source>
        <dbReference type="ARBA" id="ARBA00022692"/>
    </source>
</evidence>
<dbReference type="SUPFAM" id="SSF103473">
    <property type="entry name" value="MFS general substrate transporter"/>
    <property type="match status" value="1"/>
</dbReference>
<dbReference type="InterPro" id="IPR036259">
    <property type="entry name" value="MFS_trans_sf"/>
</dbReference>
<keyword evidence="9" id="KW-1185">Reference proteome</keyword>
<proteinExistence type="predicted"/>
<dbReference type="VEuPathDB" id="VectorBase:ISCW019732"/>
<evidence type="ECO:0000256" key="6">
    <source>
        <dbReference type="SAM" id="Phobius"/>
    </source>
</evidence>
<keyword evidence="3 6" id="KW-0812">Transmembrane</keyword>
<evidence type="ECO:0000256" key="2">
    <source>
        <dbReference type="ARBA" id="ARBA00022448"/>
    </source>
</evidence>
<name>B7PVT3_IXOSC</name>
<feature type="transmembrane region" description="Helical" evidence="6">
    <location>
        <begin position="108"/>
        <end position="126"/>
    </location>
</feature>
<gene>
    <name evidence="7" type="ORF">IscW_ISCW019732</name>
</gene>
<dbReference type="InterPro" id="IPR052983">
    <property type="entry name" value="MFS_Riboflavin_Transporter"/>
</dbReference>
<reference evidence="7 9" key="1">
    <citation type="submission" date="2008-03" db="EMBL/GenBank/DDBJ databases">
        <title>Annotation of Ixodes scapularis.</title>
        <authorList>
            <consortium name="Ixodes scapularis Genome Project Consortium"/>
            <person name="Caler E."/>
            <person name="Hannick L.I."/>
            <person name="Bidwell S."/>
            <person name="Joardar V."/>
            <person name="Thiagarajan M."/>
            <person name="Amedeo P."/>
            <person name="Galinsky K.J."/>
            <person name="Schobel S."/>
            <person name="Inman J."/>
            <person name="Hostetler J."/>
            <person name="Miller J."/>
            <person name="Hammond M."/>
            <person name="Megy K."/>
            <person name="Lawson D."/>
            <person name="Kodira C."/>
            <person name="Sutton G."/>
            <person name="Meyer J."/>
            <person name="Hill C.A."/>
            <person name="Birren B."/>
            <person name="Nene V."/>
            <person name="Collins F."/>
            <person name="Alarcon-Chaidez F."/>
            <person name="Wikel S."/>
            <person name="Strausberg R."/>
        </authorList>
    </citation>
    <scope>NUCLEOTIDE SEQUENCE [LARGE SCALE GENOMIC DNA]</scope>
    <source>
        <strain evidence="9">Wikel</strain>
        <strain evidence="7">Wikel colony</strain>
    </source>
</reference>
<evidence type="ECO:0000313" key="8">
    <source>
        <dbReference type="EnsemblMetazoa" id="ISCW019732-PA"/>
    </source>
</evidence>
<dbReference type="EMBL" id="ABJB010756318">
    <property type="status" value="NOT_ANNOTATED_CDS"/>
    <property type="molecule type" value="Genomic_DNA"/>
</dbReference>
<organism>
    <name type="scientific">Ixodes scapularis</name>
    <name type="common">Black-legged tick</name>
    <name type="synonym">Deer tick</name>
    <dbReference type="NCBI Taxonomy" id="6945"/>
    <lineage>
        <taxon>Eukaryota</taxon>
        <taxon>Metazoa</taxon>
        <taxon>Ecdysozoa</taxon>
        <taxon>Arthropoda</taxon>
        <taxon>Chelicerata</taxon>
        <taxon>Arachnida</taxon>
        <taxon>Acari</taxon>
        <taxon>Parasitiformes</taxon>
        <taxon>Ixodida</taxon>
        <taxon>Ixodoidea</taxon>
        <taxon>Ixodidae</taxon>
        <taxon>Ixodinae</taxon>
        <taxon>Ixodes</taxon>
    </lineage>
</organism>
<evidence type="ECO:0000256" key="4">
    <source>
        <dbReference type="ARBA" id="ARBA00022989"/>
    </source>
</evidence>
<dbReference type="EMBL" id="ABJB010770353">
    <property type="status" value="NOT_ANNOTATED_CDS"/>
    <property type="molecule type" value="Genomic_DNA"/>
</dbReference>
<dbReference type="AlphaFoldDB" id="B7PVT3"/>
<evidence type="ECO:0000313" key="9">
    <source>
        <dbReference type="Proteomes" id="UP000001555"/>
    </source>
</evidence>
<reference evidence="8" key="2">
    <citation type="submission" date="2020-05" db="UniProtKB">
        <authorList>
            <consortium name="EnsemblMetazoa"/>
        </authorList>
    </citation>
    <scope>IDENTIFICATION</scope>
    <source>
        <strain evidence="8">wikel</strain>
    </source>
</reference>
<comment type="subcellular location">
    <subcellularLocation>
        <location evidence="1">Membrane</location>
        <topology evidence="1">Multi-pass membrane protein</topology>
    </subcellularLocation>
</comment>
<dbReference type="HOGENOM" id="CLU_095941_0_0_1"/>
<feature type="transmembrane region" description="Helical" evidence="6">
    <location>
        <begin position="50"/>
        <end position="69"/>
    </location>
</feature>
<dbReference type="Proteomes" id="UP000001555">
    <property type="component" value="Unassembled WGS sequence"/>
</dbReference>
<feature type="transmembrane region" description="Helical" evidence="6">
    <location>
        <begin position="170"/>
        <end position="189"/>
    </location>
</feature>
<dbReference type="EMBL" id="ABJB010865211">
    <property type="status" value="NOT_ANNOTATED_CDS"/>
    <property type="molecule type" value="Genomic_DNA"/>
</dbReference>
<dbReference type="GO" id="GO:0005886">
    <property type="term" value="C:plasma membrane"/>
    <property type="evidence" value="ECO:0000318"/>
    <property type="project" value="GO_Central"/>
</dbReference>
<evidence type="ECO:0000313" key="7">
    <source>
        <dbReference type="EMBL" id="EEC10705.1"/>
    </source>
</evidence>
<sequence length="200" mass="22270">RVVNLLLRLPIYYVVTLSWLILCYNVDIFTTTLIDYAIDKGVSATDSLSLVSYSFIAEILGRILVPLFADRNYFRRSTLSACNFFMMGAAVTCLSFVSSYVAFVGVTVAVSCFMGSAVSTCSALLADNVGLEKLEVSYGLMGLLCAPLLFAKPFFVGFFRDKLGAYDNMYHIFSGLLFFLSLLWSLIVITERRMSKCFTL</sequence>
<feature type="non-terminal residue" evidence="7">
    <location>
        <position position="1"/>
    </location>
</feature>
<feature type="transmembrane region" description="Helical" evidence="6">
    <location>
        <begin position="138"/>
        <end position="158"/>
    </location>
</feature>
<dbReference type="PANTHER" id="PTHR43385:SF1">
    <property type="entry name" value="RIBOFLAVIN TRANSPORTER RIBJ"/>
    <property type="match status" value="1"/>
</dbReference>
<dbReference type="EnsemblMetazoa" id="ISCW019732-RA">
    <property type="protein sequence ID" value="ISCW019732-PA"/>
    <property type="gene ID" value="ISCW019732"/>
</dbReference>
<dbReference type="GO" id="GO:0008028">
    <property type="term" value="F:monocarboxylic acid transmembrane transporter activity"/>
    <property type="evidence" value="ECO:0000318"/>
    <property type="project" value="GO_Central"/>
</dbReference>
<dbReference type="EMBL" id="ABJB010020352">
    <property type="status" value="NOT_ANNOTATED_CDS"/>
    <property type="molecule type" value="Genomic_DNA"/>
</dbReference>
<keyword evidence="4 6" id="KW-1133">Transmembrane helix</keyword>
<dbReference type="PaxDb" id="6945-B7PVT3"/>
<accession>B7PVT3</accession>
<evidence type="ECO:0000256" key="1">
    <source>
        <dbReference type="ARBA" id="ARBA00004141"/>
    </source>
</evidence>
<keyword evidence="2" id="KW-0813">Transport</keyword>
<dbReference type="EMBL" id="DS802122">
    <property type="protein sequence ID" value="EEC10705.1"/>
    <property type="molecule type" value="Genomic_DNA"/>
</dbReference>